<feature type="compositionally biased region" description="Acidic residues" evidence="2">
    <location>
        <begin position="294"/>
        <end position="307"/>
    </location>
</feature>
<reference evidence="4 5" key="1">
    <citation type="journal article" date="2016" name="BMC Genomics">
        <title>Comparative genomic and transcriptomic analyses of the Fuzhuan brick tea-fermentation fungus Aspergillus cristatus.</title>
        <authorList>
            <person name="Ge Y."/>
            <person name="Wang Y."/>
            <person name="Liu Y."/>
            <person name="Tan Y."/>
            <person name="Ren X."/>
            <person name="Zhang X."/>
            <person name="Hyde K.D."/>
            <person name="Liu Y."/>
            <person name="Liu Z."/>
        </authorList>
    </citation>
    <scope>NUCLEOTIDE SEQUENCE [LARGE SCALE GENOMIC DNA]</scope>
    <source>
        <strain evidence="4 5">GZAAS20.1005</strain>
    </source>
</reference>
<dbReference type="InterPro" id="IPR039777">
    <property type="entry name" value="IFRD"/>
</dbReference>
<proteinExistence type="inferred from homology"/>
<dbReference type="PANTHER" id="PTHR12354:SF1">
    <property type="entry name" value="INTERFERON-RELATED DEVELOPMENTAL REGULATOR 1"/>
    <property type="match status" value="1"/>
</dbReference>
<comment type="similarity">
    <text evidence="1">Belongs to the IFRD family.</text>
</comment>
<evidence type="ECO:0000313" key="4">
    <source>
        <dbReference type="EMBL" id="ODM18368.1"/>
    </source>
</evidence>
<dbReference type="PANTHER" id="PTHR12354">
    <property type="entry name" value="INTERFERON-RELATED DEVELOPMENTAL REGULATOR"/>
    <property type="match status" value="1"/>
</dbReference>
<dbReference type="VEuPathDB" id="FungiDB:SI65_06239"/>
<feature type="region of interest" description="Disordered" evidence="2">
    <location>
        <begin position="290"/>
        <end position="322"/>
    </location>
</feature>
<dbReference type="InterPro" id="IPR011989">
    <property type="entry name" value="ARM-like"/>
</dbReference>
<keyword evidence="5" id="KW-1185">Reference proteome</keyword>
<evidence type="ECO:0000313" key="5">
    <source>
        <dbReference type="Proteomes" id="UP000094569"/>
    </source>
</evidence>
<name>A0A1E3BBV7_ASPCR</name>
<dbReference type="Proteomes" id="UP000094569">
    <property type="component" value="Unassembled WGS sequence"/>
</dbReference>
<dbReference type="AlphaFoldDB" id="A0A1E3BBV7"/>
<protein>
    <recommendedName>
        <fullName evidence="3">Interferon-related developmental regulator N-terminal domain-containing protein</fullName>
    </recommendedName>
</protein>
<accession>A0A1E3BBV7</accession>
<evidence type="ECO:0000259" key="3">
    <source>
        <dbReference type="Pfam" id="PF05004"/>
    </source>
</evidence>
<feature type="compositionally biased region" description="Low complexity" evidence="2">
    <location>
        <begin position="38"/>
        <end position="54"/>
    </location>
</feature>
<dbReference type="EMBL" id="JXNT01000006">
    <property type="protein sequence ID" value="ODM18368.1"/>
    <property type="molecule type" value="Genomic_DNA"/>
</dbReference>
<feature type="domain" description="Interferon-related developmental regulator N-terminal" evidence="3">
    <location>
        <begin position="63"/>
        <end position="377"/>
    </location>
</feature>
<dbReference type="InterPro" id="IPR016024">
    <property type="entry name" value="ARM-type_fold"/>
</dbReference>
<organism evidence="4 5">
    <name type="scientific">Aspergillus cristatus</name>
    <name type="common">Chinese Fuzhuan brick tea-fermentation fungus</name>
    <name type="synonym">Eurotium cristatum</name>
    <dbReference type="NCBI Taxonomy" id="573508"/>
    <lineage>
        <taxon>Eukaryota</taxon>
        <taxon>Fungi</taxon>
        <taxon>Dikarya</taxon>
        <taxon>Ascomycota</taxon>
        <taxon>Pezizomycotina</taxon>
        <taxon>Eurotiomycetes</taxon>
        <taxon>Eurotiomycetidae</taxon>
        <taxon>Eurotiales</taxon>
        <taxon>Aspergillaceae</taxon>
        <taxon>Aspergillus</taxon>
        <taxon>Aspergillus subgen. Aspergillus</taxon>
    </lineage>
</organism>
<gene>
    <name evidence="4" type="ORF">SI65_06239</name>
</gene>
<dbReference type="InterPro" id="IPR007701">
    <property type="entry name" value="Interferon-rel_develop_reg_N"/>
</dbReference>
<dbReference type="OrthoDB" id="18978at2759"/>
<feature type="compositionally biased region" description="Basic and acidic residues" evidence="2">
    <location>
        <begin position="465"/>
        <end position="488"/>
    </location>
</feature>
<feature type="region of interest" description="Disordered" evidence="2">
    <location>
        <begin position="1"/>
        <end position="59"/>
    </location>
</feature>
<evidence type="ECO:0000256" key="1">
    <source>
        <dbReference type="ARBA" id="ARBA00008828"/>
    </source>
</evidence>
<dbReference type="STRING" id="573508.A0A1E3BBV7"/>
<dbReference type="Pfam" id="PF05004">
    <property type="entry name" value="IFRD"/>
    <property type="match status" value="1"/>
</dbReference>
<evidence type="ECO:0000256" key="2">
    <source>
        <dbReference type="SAM" id="MobiDB-lite"/>
    </source>
</evidence>
<dbReference type="SUPFAM" id="SSF48371">
    <property type="entry name" value="ARM repeat"/>
    <property type="match status" value="1"/>
</dbReference>
<sequence length="488" mass="54855">MRSKQQLSAAPENTKKMSRKAVANEYSAGSKATSRVASPNGSSRPSSRNPSRIPSENEDTDLDSLLDFADDEVNNEYWEQEFSDVVTNIVDRKRSSVQGREEAYAAFDRLSKFHYVHDELYGRVGELTAAFCKSLKQESSVRETTLALRALELLALSANDNTVYENVEPVLTRTIRDSSSNLVKSSAIRCLGSCAVFAGAGEDGMLDQMNFFLDIVASYGESISASHDTDCIEAALTEWGHLATHIWDLSAESEEAIEIFAEQLGGNDTGVQIAAGENIALLYEKSFSPRANFGEDEEEDDEDDEAEEDKKNNQDEDEEALLNYEGPRLVQRYEPYHDTPEILNQLKSLATAHSKRISKKDKKSLHTNFISIYTSVEDARRGPMYNTAINYNTNRHFGSKTRVKIGRDGVVAVDRWWKWIRLNKLRRLLLGGFYVHFNQGNQTVLDSLPLAVLRLDSETGTGQWKTDKGRKPQDTRRFAIHHDEDDGE</sequence>
<comment type="caution">
    <text evidence="4">The sequence shown here is derived from an EMBL/GenBank/DDBJ whole genome shotgun (WGS) entry which is preliminary data.</text>
</comment>
<feature type="region of interest" description="Disordered" evidence="2">
    <location>
        <begin position="461"/>
        <end position="488"/>
    </location>
</feature>
<dbReference type="Gene3D" id="1.25.10.10">
    <property type="entry name" value="Leucine-rich Repeat Variant"/>
    <property type="match status" value="1"/>
</dbReference>